<dbReference type="SMART" id="SM00248">
    <property type="entry name" value="ANK"/>
    <property type="match status" value="2"/>
</dbReference>
<accession>E4YEC7</accession>
<dbReference type="SUPFAM" id="SSF56601">
    <property type="entry name" value="beta-lactamase/transpeptidase-like"/>
    <property type="match status" value="1"/>
</dbReference>
<evidence type="ECO:0000256" key="3">
    <source>
        <dbReference type="ARBA" id="ARBA00012918"/>
    </source>
</evidence>
<dbReference type="Gene3D" id="1.25.40.20">
    <property type="entry name" value="Ankyrin repeat-containing domain"/>
    <property type="match status" value="1"/>
</dbReference>
<dbReference type="Pfam" id="PF04960">
    <property type="entry name" value="Glutaminase"/>
    <property type="match status" value="1"/>
</dbReference>
<dbReference type="EC" id="3.5.1.2" evidence="3"/>
<comment type="subunit">
    <text evidence="2">Homotetramer.</text>
</comment>
<keyword evidence="4" id="KW-0378">Hydrolase</keyword>
<comment type="similarity">
    <text evidence="1">Belongs to the glutaminase family.</text>
</comment>
<dbReference type="GO" id="GO:0004359">
    <property type="term" value="F:glutaminase activity"/>
    <property type="evidence" value="ECO:0007669"/>
    <property type="project" value="UniProtKB-EC"/>
</dbReference>
<evidence type="ECO:0000256" key="1">
    <source>
        <dbReference type="ARBA" id="ARBA00011076"/>
    </source>
</evidence>
<evidence type="ECO:0000256" key="6">
    <source>
        <dbReference type="SAM" id="MobiDB-lite"/>
    </source>
</evidence>
<dbReference type="SUPFAM" id="SSF48403">
    <property type="entry name" value="Ankyrin repeat"/>
    <property type="match status" value="1"/>
</dbReference>
<evidence type="ECO:0000256" key="4">
    <source>
        <dbReference type="ARBA" id="ARBA00022801"/>
    </source>
</evidence>
<organism evidence="7">
    <name type="scientific">Oikopleura dioica</name>
    <name type="common">Tunicate</name>
    <dbReference type="NCBI Taxonomy" id="34765"/>
    <lineage>
        <taxon>Eukaryota</taxon>
        <taxon>Metazoa</taxon>
        <taxon>Chordata</taxon>
        <taxon>Tunicata</taxon>
        <taxon>Appendicularia</taxon>
        <taxon>Copelata</taxon>
        <taxon>Oikopleuridae</taxon>
        <taxon>Oikopleura</taxon>
    </lineage>
</organism>
<evidence type="ECO:0000256" key="5">
    <source>
        <dbReference type="ARBA" id="ARBA00049534"/>
    </source>
</evidence>
<dbReference type="Proteomes" id="UP000011014">
    <property type="component" value="Unassembled WGS sequence"/>
</dbReference>
<dbReference type="Pfam" id="PF12796">
    <property type="entry name" value="Ank_2"/>
    <property type="match status" value="1"/>
</dbReference>
<dbReference type="Gene3D" id="3.40.710.10">
    <property type="entry name" value="DD-peptidase/beta-lactamase superfamily"/>
    <property type="match status" value="1"/>
</dbReference>
<comment type="catalytic activity">
    <reaction evidence="5">
        <text>L-glutamine + H2O = L-glutamate + NH4(+)</text>
        <dbReference type="Rhea" id="RHEA:15889"/>
        <dbReference type="ChEBI" id="CHEBI:15377"/>
        <dbReference type="ChEBI" id="CHEBI:28938"/>
        <dbReference type="ChEBI" id="CHEBI:29985"/>
        <dbReference type="ChEBI" id="CHEBI:58359"/>
        <dbReference type="EC" id="3.5.1.2"/>
    </reaction>
</comment>
<dbReference type="EMBL" id="FN654455">
    <property type="protein sequence ID" value="CBY43777.1"/>
    <property type="molecule type" value="Genomic_DNA"/>
</dbReference>
<feature type="region of interest" description="Disordered" evidence="6">
    <location>
        <begin position="581"/>
        <end position="616"/>
    </location>
</feature>
<evidence type="ECO:0000256" key="2">
    <source>
        <dbReference type="ARBA" id="ARBA00011881"/>
    </source>
</evidence>
<dbReference type="PANTHER" id="PTHR12544">
    <property type="entry name" value="GLUTAMINASE"/>
    <property type="match status" value="1"/>
</dbReference>
<dbReference type="PANTHER" id="PTHR12544:SF29">
    <property type="entry name" value="GLUTAMINASE"/>
    <property type="match status" value="1"/>
</dbReference>
<protein>
    <recommendedName>
        <fullName evidence="3">glutaminase</fullName>
        <ecNumber evidence="3">3.5.1.2</ecNumber>
    </recommendedName>
</protein>
<gene>
    <name evidence="7" type="ORF">GSOID_T00021832001</name>
</gene>
<feature type="compositionally biased region" description="Basic and acidic residues" evidence="6">
    <location>
        <begin position="581"/>
        <end position="598"/>
    </location>
</feature>
<dbReference type="InterPro" id="IPR012338">
    <property type="entry name" value="Beta-lactam/transpept-like"/>
</dbReference>
<dbReference type="InterPro" id="IPR015868">
    <property type="entry name" value="Glutaminase"/>
</dbReference>
<dbReference type="GO" id="GO:0006537">
    <property type="term" value="P:glutamate biosynthetic process"/>
    <property type="evidence" value="ECO:0007669"/>
    <property type="project" value="TreeGrafter"/>
</dbReference>
<dbReference type="InterPro" id="IPR036770">
    <property type="entry name" value="Ankyrin_rpt-contain_sf"/>
</dbReference>
<evidence type="ECO:0000313" key="7">
    <source>
        <dbReference type="EMBL" id="CBY43777.1"/>
    </source>
</evidence>
<proteinExistence type="inferred from homology"/>
<dbReference type="GO" id="GO:0006543">
    <property type="term" value="P:L-glutamine catabolic process"/>
    <property type="evidence" value="ECO:0007669"/>
    <property type="project" value="TreeGrafter"/>
</dbReference>
<sequence>MYDATWNENEGITTNYTQYLNEYHADDAWGVSFCSVDGQRCGFGSKTKMFTMQALMNPFLYAMSLDELGHEKIHSIVGQETSGGQYNVIKLDDQGRPHNPMGNAGAILLASLYKDDLNKSDRHESFLDKMRQISGIQSVDESSVSFDYAAFMSEREVCHRNSSISYYLREKGCIDNKKNVEHVLDVYTQMCNVTVNTDSLSVLAATLANGGICPITGTQQLSNDSVKSTLSCMLAAGMNDHSGIWAFQVGLPAKSGVTGGTMIIIPNFGGFALYSPKIDKSANSVRAAKFATLLNEKFHLHEYDPVHLAHDFSNNTESETVQLIKLMIAAETNDVHRLMFAHINGFDLSKPGYEDVTCLHISAAKGHVEATQFLINKAGVPVEAEDRYGRTPMDYAIKNQQNDVMEFLRKSIKIPSRNHSVSSPPLSGPLLEDVRKKAEALEIHSEEEEEENSVDIIPKSSNEEILNENNDTTKEKTIEIEKASDLIIQENQENSTEIEHTHQLAINSTNINAYVRIQSPDLSSSDSESSDSPLIPTERPYEYLDPVLENQTEKYCSDDLSLTEDTTITVDGESTLDKFEELDHISVDRDEQYEKQDNSSESSNNKNKNEIDTNSDDFDQQKAEYEDLPVSNKIISTLEDIPSFVNSDDEYLEDFVEKELEHLIESSGEEDLLPRSDFYAESPTRRSEVSSLLDTSGEHQGVLVNEPDHVHVFFRITYFDSKF</sequence>
<dbReference type="AlphaFoldDB" id="E4YEC7"/>
<dbReference type="InterPro" id="IPR002110">
    <property type="entry name" value="Ankyrin_rpt"/>
</dbReference>
<reference evidence="7" key="1">
    <citation type="journal article" date="2010" name="Science">
        <title>Plasticity of animal genome architecture unmasked by rapid evolution of a pelagic tunicate.</title>
        <authorList>
            <person name="Denoeud F."/>
            <person name="Henriet S."/>
            <person name="Mungpakdee S."/>
            <person name="Aury J.M."/>
            <person name="Da Silva C."/>
            <person name="Brinkmann H."/>
            <person name="Mikhaleva J."/>
            <person name="Olsen L.C."/>
            <person name="Jubin C."/>
            <person name="Canestro C."/>
            <person name="Bouquet J.M."/>
            <person name="Danks G."/>
            <person name="Poulain J."/>
            <person name="Campsteijn C."/>
            <person name="Adamski M."/>
            <person name="Cross I."/>
            <person name="Yadetie F."/>
            <person name="Muffato M."/>
            <person name="Louis A."/>
            <person name="Butcher S."/>
            <person name="Tsagkogeorga G."/>
            <person name="Konrad A."/>
            <person name="Singh S."/>
            <person name="Jensen M.F."/>
            <person name="Cong E.H."/>
            <person name="Eikeseth-Otteraa H."/>
            <person name="Noel B."/>
            <person name="Anthouard V."/>
            <person name="Porcel B.M."/>
            <person name="Kachouri-Lafond R."/>
            <person name="Nishino A."/>
            <person name="Ugolini M."/>
            <person name="Chourrout P."/>
            <person name="Nishida H."/>
            <person name="Aasland R."/>
            <person name="Huzurbazar S."/>
            <person name="Westhof E."/>
            <person name="Delsuc F."/>
            <person name="Lehrach H."/>
            <person name="Reinhardt R."/>
            <person name="Weissenbach J."/>
            <person name="Roy S.W."/>
            <person name="Artiguenave F."/>
            <person name="Postlethwait J.H."/>
            <person name="Manak J.R."/>
            <person name="Thompson E.M."/>
            <person name="Jaillon O."/>
            <person name="Du Pasquier L."/>
            <person name="Boudinot P."/>
            <person name="Liberles D.A."/>
            <person name="Volff J.N."/>
            <person name="Philippe H."/>
            <person name="Lenhard B."/>
            <person name="Roest Crollius H."/>
            <person name="Wincker P."/>
            <person name="Chourrout D."/>
        </authorList>
    </citation>
    <scope>NUCLEOTIDE SEQUENCE [LARGE SCALE GENOMIC DNA]</scope>
</reference>
<name>E4YEC7_OIKDI</name>